<feature type="repeat" description="ANK" evidence="3">
    <location>
        <begin position="382"/>
        <end position="414"/>
    </location>
</feature>
<accession>A0ABD1DVP6</accession>
<name>A0ABD1DVP6_CULPP</name>
<evidence type="ECO:0000256" key="2">
    <source>
        <dbReference type="ARBA" id="ARBA00023043"/>
    </source>
</evidence>
<dbReference type="PROSITE" id="PS50297">
    <property type="entry name" value="ANK_REP_REGION"/>
    <property type="match status" value="7"/>
</dbReference>
<evidence type="ECO:0000256" key="3">
    <source>
        <dbReference type="PROSITE-ProRule" id="PRU00023"/>
    </source>
</evidence>
<dbReference type="PRINTS" id="PR01415">
    <property type="entry name" value="ANKYRIN"/>
</dbReference>
<feature type="repeat" description="ANK" evidence="3">
    <location>
        <begin position="502"/>
        <end position="534"/>
    </location>
</feature>
<dbReference type="InterPro" id="IPR036770">
    <property type="entry name" value="Ankyrin_rpt-contain_sf"/>
</dbReference>
<organism evidence="5 6">
    <name type="scientific">Culex pipiens pipiens</name>
    <name type="common">Northern house mosquito</name>
    <dbReference type="NCBI Taxonomy" id="38569"/>
    <lineage>
        <taxon>Eukaryota</taxon>
        <taxon>Metazoa</taxon>
        <taxon>Ecdysozoa</taxon>
        <taxon>Arthropoda</taxon>
        <taxon>Hexapoda</taxon>
        <taxon>Insecta</taxon>
        <taxon>Pterygota</taxon>
        <taxon>Neoptera</taxon>
        <taxon>Endopterygota</taxon>
        <taxon>Diptera</taxon>
        <taxon>Nematocera</taxon>
        <taxon>Culicoidea</taxon>
        <taxon>Culicidae</taxon>
        <taxon>Culicinae</taxon>
        <taxon>Culicini</taxon>
        <taxon>Culex</taxon>
        <taxon>Culex</taxon>
    </lineage>
</organism>
<keyword evidence="6" id="KW-1185">Reference proteome</keyword>
<dbReference type="SMART" id="SM00248">
    <property type="entry name" value="ANK"/>
    <property type="match status" value="7"/>
</dbReference>
<dbReference type="InterPro" id="IPR002110">
    <property type="entry name" value="Ankyrin_rpt"/>
</dbReference>
<proteinExistence type="predicted"/>
<gene>
    <name evidence="5" type="ORF">pipiens_001122</name>
</gene>
<feature type="repeat" description="ANK" evidence="3">
    <location>
        <begin position="570"/>
        <end position="602"/>
    </location>
</feature>
<comment type="caution">
    <text evidence="5">The sequence shown here is derived from an EMBL/GenBank/DDBJ whole genome shotgun (WGS) entry which is preliminary data.</text>
</comment>
<dbReference type="Pfam" id="PF12796">
    <property type="entry name" value="Ank_2"/>
    <property type="match status" value="3"/>
</dbReference>
<dbReference type="EMBL" id="JBEHCU010001117">
    <property type="protein sequence ID" value="KAL1403812.1"/>
    <property type="molecule type" value="Genomic_DNA"/>
</dbReference>
<keyword evidence="2 3" id="KW-0040">ANK repeat</keyword>
<dbReference type="AlphaFoldDB" id="A0ABD1DVP6"/>
<evidence type="ECO:0000313" key="5">
    <source>
        <dbReference type="EMBL" id="KAL1403812.1"/>
    </source>
</evidence>
<feature type="region of interest" description="Disordered" evidence="4">
    <location>
        <begin position="1"/>
        <end position="21"/>
    </location>
</feature>
<evidence type="ECO:0000256" key="4">
    <source>
        <dbReference type="SAM" id="MobiDB-lite"/>
    </source>
</evidence>
<evidence type="ECO:0000256" key="1">
    <source>
        <dbReference type="ARBA" id="ARBA00022737"/>
    </source>
</evidence>
<feature type="repeat" description="ANK" evidence="3">
    <location>
        <begin position="536"/>
        <end position="568"/>
    </location>
</feature>
<feature type="repeat" description="ANK" evidence="3">
    <location>
        <begin position="349"/>
        <end position="381"/>
    </location>
</feature>
<dbReference type="Proteomes" id="UP001562425">
    <property type="component" value="Unassembled WGS sequence"/>
</dbReference>
<feature type="compositionally biased region" description="Polar residues" evidence="4">
    <location>
        <begin position="1"/>
        <end position="10"/>
    </location>
</feature>
<feature type="repeat" description="ANK" evidence="3">
    <location>
        <begin position="415"/>
        <end position="447"/>
    </location>
</feature>
<protein>
    <submittedName>
        <fullName evidence="5">Uncharacterized protein</fullName>
    </submittedName>
</protein>
<sequence length="622" mass="68749">MVESAKSNVQKHPVPTSVGETYTKRSGTAAVGEFYETKLLTMALFRLLHDEQIERFYMGSNLDEAGAFDDLVLRTSFGGKPHVYCLQAKHRRAGTTVNFNDLCNMQQSKGDFHLSKYFDSYLKIRHLFGPTSEHVMFRGEYEQTELELIIFTPAKLTFHGGKVEYEKPLLPSRNEQVEIVSDFLSKLRFYFEQDTEDVLDEVMVREIKSKDYECAEQIYAKSYAAVEHWWKQSGQQHQIAKFLQELVCIKKHTFPNLVTIARALLKRLLNIASKFYQEPAFRYLLGIVECALRLDADCFVKCKQIVTRKSKSHRSKLLLNASKAGYLGLVRLATDKKTIEMRGEAFSPFDFTALYFAASGGHESVVEHLLSNSANANGVSKCDITALHVASEHGNYKIVKLLLDSGADVNLKDHGGLIALHLAAQRGSNSVVELLVDRGSELDRSGFHELVDILLNSGYNVDCKSGSGNRTPLHEACSNGHLNVAKLLLNRGANATLETSVNGLTPLHMAARKDCPEIIKLLIDSGANVNSTIPDDGRTPLHEAAMFKAANAVITLLDLGANVHLASFDNACTPLHGAAQSDSAEIIKLLVEHGADINSATTDDGRTPLHVAVKNESVNAEG</sequence>
<keyword evidence="1" id="KW-0677">Repeat</keyword>
<dbReference type="PANTHER" id="PTHR24198">
    <property type="entry name" value="ANKYRIN REPEAT AND PROTEIN KINASE DOMAIN-CONTAINING PROTEIN"/>
    <property type="match status" value="1"/>
</dbReference>
<dbReference type="Gene3D" id="1.25.40.20">
    <property type="entry name" value="Ankyrin repeat-containing domain"/>
    <property type="match status" value="4"/>
</dbReference>
<dbReference type="SUPFAM" id="SSF48403">
    <property type="entry name" value="Ankyrin repeat"/>
    <property type="match status" value="1"/>
</dbReference>
<reference evidence="5 6" key="1">
    <citation type="submission" date="2024-05" db="EMBL/GenBank/DDBJ databases">
        <title>Culex pipiens pipiens assembly and annotation.</title>
        <authorList>
            <person name="Alout H."/>
            <person name="Durand T."/>
        </authorList>
    </citation>
    <scope>NUCLEOTIDE SEQUENCE [LARGE SCALE GENOMIC DNA]</scope>
    <source>
        <strain evidence="5">HA-2024</strain>
        <tissue evidence="5">Whole body</tissue>
    </source>
</reference>
<feature type="repeat" description="ANK" evidence="3">
    <location>
        <begin position="468"/>
        <end position="500"/>
    </location>
</feature>
<dbReference type="PANTHER" id="PTHR24198:SF165">
    <property type="entry name" value="ANKYRIN REPEAT-CONTAINING PROTEIN-RELATED"/>
    <property type="match status" value="1"/>
</dbReference>
<dbReference type="Pfam" id="PF00023">
    <property type="entry name" value="Ank"/>
    <property type="match status" value="1"/>
</dbReference>
<evidence type="ECO:0000313" key="6">
    <source>
        <dbReference type="Proteomes" id="UP001562425"/>
    </source>
</evidence>
<dbReference type="PROSITE" id="PS50088">
    <property type="entry name" value="ANK_REPEAT"/>
    <property type="match status" value="7"/>
</dbReference>